<dbReference type="EMBL" id="CP029479">
    <property type="protein sequence ID" value="AWM77054.1"/>
    <property type="molecule type" value="Genomic_DNA"/>
</dbReference>
<evidence type="ECO:0000313" key="2">
    <source>
        <dbReference type="EMBL" id="AWM77054.1"/>
    </source>
</evidence>
<keyword evidence="3" id="KW-1185">Reference proteome</keyword>
<gene>
    <name evidence="2" type="ORF">HYN04_04355</name>
</gene>
<feature type="region of interest" description="Disordered" evidence="1">
    <location>
        <begin position="213"/>
        <end position="249"/>
    </location>
</feature>
<feature type="compositionally biased region" description="Pro residues" evidence="1">
    <location>
        <begin position="160"/>
        <end position="178"/>
    </location>
</feature>
<accession>A0A2Z3I0W2</accession>
<feature type="region of interest" description="Disordered" evidence="1">
    <location>
        <begin position="156"/>
        <end position="185"/>
    </location>
</feature>
<evidence type="ECO:0008006" key="4">
    <source>
        <dbReference type="Google" id="ProtNLM"/>
    </source>
</evidence>
<sequence length="383" mass="40448">MDQLAEAAFSAGQKANQVFETRLEEARGLISRSAQMVEEAGDATARRLEQGASAARRTLDELAGILSRIEDRAASLPERARTQAEQVREAVSESMDGLMDQARRTAAETQAIDAAFQDRVRRNFEMLSEAVKMMGSVAAAGGAPVPSAVGAPIPAAAAEPPAPKPAPPPVAAPTPAPAPEAAEAGRRRLKLTPAAPADDAAFAEIFEAAGGPPEALEGLRLDPAPATPRPASGAGPARTPPAGGGWTWRDLLSTVDADGQRTGPEVESMDFLADEIRALGIDPTVLLPVTRVDELSSMITDGQGDLARETVRRLAPAATRKLARRLLEEPRMRRSVMDFLARYQTEIETANRRDRSGREVGALLSTEAGRLYLLAEAAAGDTV</sequence>
<dbReference type="KEGG" id="phb:HYN04_04355"/>
<dbReference type="RefSeq" id="WP_110449623.1">
    <property type="nucleotide sequence ID" value="NZ_CP029479.1"/>
</dbReference>
<dbReference type="OrthoDB" id="7624803at2"/>
<proteinExistence type="predicted"/>
<evidence type="ECO:0000256" key="1">
    <source>
        <dbReference type="SAM" id="MobiDB-lite"/>
    </source>
</evidence>
<dbReference type="Proteomes" id="UP000247763">
    <property type="component" value="Chromosome"/>
</dbReference>
<organism evidence="2 3">
    <name type="scientific">Phenylobacterium parvum</name>
    <dbReference type="NCBI Taxonomy" id="2201350"/>
    <lineage>
        <taxon>Bacteria</taxon>
        <taxon>Pseudomonadati</taxon>
        <taxon>Pseudomonadota</taxon>
        <taxon>Alphaproteobacteria</taxon>
        <taxon>Caulobacterales</taxon>
        <taxon>Caulobacteraceae</taxon>
        <taxon>Phenylobacterium</taxon>
    </lineage>
</organism>
<dbReference type="AlphaFoldDB" id="A0A2Z3I0W2"/>
<name>A0A2Z3I0W2_9CAUL</name>
<reference evidence="3" key="1">
    <citation type="submission" date="2018-05" db="EMBL/GenBank/DDBJ databases">
        <title>Genome sequencing of Phenylobacterium sp. HYN0004.</title>
        <authorList>
            <person name="Yi H."/>
            <person name="Baek C."/>
        </authorList>
    </citation>
    <scope>NUCLEOTIDE SEQUENCE [LARGE SCALE GENOMIC DNA]</scope>
    <source>
        <strain evidence="3">HYN0004</strain>
    </source>
</reference>
<evidence type="ECO:0000313" key="3">
    <source>
        <dbReference type="Proteomes" id="UP000247763"/>
    </source>
</evidence>
<protein>
    <recommendedName>
        <fullName evidence="4">Polar localization protein TipN</fullName>
    </recommendedName>
</protein>
<feature type="compositionally biased region" description="Low complexity" evidence="1">
    <location>
        <begin position="229"/>
        <end position="241"/>
    </location>
</feature>